<protein>
    <recommendedName>
        <fullName evidence="7">NADP-dependent oxidoreductase domain-containing protein</fullName>
    </recommendedName>
</protein>
<proteinExistence type="inferred from homology"/>
<dbReference type="PIRSF" id="PIRSF000097">
    <property type="entry name" value="AKR"/>
    <property type="match status" value="1"/>
</dbReference>
<evidence type="ECO:0000313" key="9">
    <source>
        <dbReference type="Proteomes" id="UP000318571"/>
    </source>
</evidence>
<dbReference type="STRING" id="6832.A0A553PIE0"/>
<dbReference type="PROSITE" id="PS00798">
    <property type="entry name" value="ALDOKETO_REDUCTASE_1"/>
    <property type="match status" value="1"/>
</dbReference>
<evidence type="ECO:0000259" key="7">
    <source>
        <dbReference type="Pfam" id="PF00248"/>
    </source>
</evidence>
<dbReference type="SUPFAM" id="SSF51430">
    <property type="entry name" value="NAD(P)-linked oxidoreductase"/>
    <property type="match status" value="1"/>
</dbReference>
<feature type="compositionally biased region" description="Basic and acidic residues" evidence="6">
    <location>
        <begin position="295"/>
        <end position="312"/>
    </location>
</feature>
<dbReference type="InterPro" id="IPR018170">
    <property type="entry name" value="Aldo/ket_reductase_CS"/>
</dbReference>
<keyword evidence="9" id="KW-1185">Reference proteome</keyword>
<dbReference type="InterPro" id="IPR036812">
    <property type="entry name" value="NAD(P)_OxRdtase_dom_sf"/>
</dbReference>
<dbReference type="Proteomes" id="UP000318571">
    <property type="component" value="Chromosome 5"/>
</dbReference>
<organism evidence="8 9">
    <name type="scientific">Tigriopus californicus</name>
    <name type="common">Marine copepod</name>
    <dbReference type="NCBI Taxonomy" id="6832"/>
    <lineage>
        <taxon>Eukaryota</taxon>
        <taxon>Metazoa</taxon>
        <taxon>Ecdysozoa</taxon>
        <taxon>Arthropoda</taxon>
        <taxon>Crustacea</taxon>
        <taxon>Multicrustacea</taxon>
        <taxon>Hexanauplia</taxon>
        <taxon>Copepoda</taxon>
        <taxon>Harpacticoida</taxon>
        <taxon>Harpacticidae</taxon>
        <taxon>Tigriopus</taxon>
    </lineage>
</organism>
<name>A0A553PIE0_TIGCA</name>
<comment type="similarity">
    <text evidence="1">Belongs to the aldo/keto reductase family.</text>
</comment>
<dbReference type="Pfam" id="PF00248">
    <property type="entry name" value="Aldo_ket_red"/>
    <property type="match status" value="1"/>
</dbReference>
<accession>A0A553PIE0</accession>
<comment type="caution">
    <text evidence="8">The sequence shown here is derived from an EMBL/GenBank/DDBJ whole genome shotgun (WGS) entry which is preliminary data.</text>
</comment>
<evidence type="ECO:0000313" key="8">
    <source>
        <dbReference type="EMBL" id="TRY77430.1"/>
    </source>
</evidence>
<evidence type="ECO:0000256" key="1">
    <source>
        <dbReference type="ARBA" id="ARBA00007905"/>
    </source>
</evidence>
<feature type="region of interest" description="Disordered" evidence="6">
    <location>
        <begin position="291"/>
        <end position="312"/>
    </location>
</feature>
<dbReference type="PRINTS" id="PR00069">
    <property type="entry name" value="ALDKETRDTASE"/>
</dbReference>
<dbReference type="OMA" id="WRDSSHP"/>
<dbReference type="PROSITE" id="PS00062">
    <property type="entry name" value="ALDOKETO_REDUCTASE_2"/>
    <property type="match status" value="1"/>
</dbReference>
<dbReference type="AlphaFoldDB" id="A0A553PIE0"/>
<keyword evidence="2" id="KW-0521">NADP</keyword>
<evidence type="ECO:0000256" key="4">
    <source>
        <dbReference type="PIRSR" id="PIRSR000097-1"/>
    </source>
</evidence>
<feature type="domain" description="NADP-dependent oxidoreductase" evidence="7">
    <location>
        <begin position="16"/>
        <end position="279"/>
    </location>
</feature>
<dbReference type="InterPro" id="IPR020471">
    <property type="entry name" value="AKR"/>
</dbReference>
<reference evidence="8 9" key="1">
    <citation type="journal article" date="2018" name="Nat. Ecol. Evol.">
        <title>Genomic signatures of mitonuclear coevolution across populations of Tigriopus californicus.</title>
        <authorList>
            <person name="Barreto F.S."/>
            <person name="Watson E.T."/>
            <person name="Lima T.G."/>
            <person name="Willett C.S."/>
            <person name="Edmands S."/>
            <person name="Li W."/>
            <person name="Burton R.S."/>
        </authorList>
    </citation>
    <scope>NUCLEOTIDE SEQUENCE [LARGE SCALE GENOMIC DNA]</scope>
    <source>
        <strain evidence="8 9">San Diego</strain>
    </source>
</reference>
<keyword evidence="3" id="KW-0560">Oxidoreductase</keyword>
<evidence type="ECO:0000256" key="2">
    <source>
        <dbReference type="ARBA" id="ARBA00022857"/>
    </source>
</evidence>
<dbReference type="InterPro" id="IPR023210">
    <property type="entry name" value="NADP_OxRdtase_dom"/>
</dbReference>
<dbReference type="PANTHER" id="PTHR11732">
    <property type="entry name" value="ALDO/KETO REDUCTASE"/>
    <property type="match status" value="1"/>
</dbReference>
<evidence type="ECO:0000256" key="6">
    <source>
        <dbReference type="SAM" id="MobiDB-lite"/>
    </source>
</evidence>
<feature type="binding site" evidence="5">
    <location>
        <position position="100"/>
    </location>
    <ligand>
        <name>substrate</name>
    </ligand>
</feature>
<evidence type="ECO:0000256" key="5">
    <source>
        <dbReference type="PIRSR" id="PIRSR000097-2"/>
    </source>
</evidence>
<dbReference type="EMBL" id="VCGU01000004">
    <property type="protein sequence ID" value="TRY77430.1"/>
    <property type="molecule type" value="Genomic_DNA"/>
</dbReference>
<dbReference type="Gene3D" id="3.20.20.100">
    <property type="entry name" value="NADP-dependent oxidoreductase domain"/>
    <property type="match status" value="1"/>
</dbReference>
<dbReference type="FunFam" id="3.20.20.100:FF:000006">
    <property type="entry name" value="Aldo-keto reductase family 1 member A1"/>
    <property type="match status" value="1"/>
</dbReference>
<feature type="active site" description="Proton donor" evidence="4">
    <location>
        <position position="49"/>
    </location>
</feature>
<sequence>MSGAVTLNSGFSMPLLGLGTWQSKAGEVEAAVKHAIKVGYRSIDCAAIYGNETEVGAGLAQGMKETGLWNTKHHPDDVEGACQKTLSDLGLAYLDLYLIHWPHAFRRGDDVFPKSEDGALLFETSVTPTETWLALEKLVEKGLVRSIGLSNFNSLQINDILEKGKIKPCVNQVECHPYFNQEPLRKFCEEKGIFIMAYSPLGAPQRPWATPDEPKLLEDPKLMEIAKNHGKTVAQVVLRWQIQRQVIVIPKSVNLNRIEENFSISDFTLSSENMELLASFHRADGRVVEPRVNGKSRDGHHPHYPFRDGLEF</sequence>
<evidence type="ECO:0000256" key="3">
    <source>
        <dbReference type="ARBA" id="ARBA00023002"/>
    </source>
</evidence>
<dbReference type="GO" id="GO:0016491">
    <property type="term" value="F:oxidoreductase activity"/>
    <property type="evidence" value="ECO:0007669"/>
    <property type="project" value="UniProtKB-KW"/>
</dbReference>
<gene>
    <name evidence="8" type="ORF">TCAL_07429</name>
</gene>
<dbReference type="PROSITE" id="PS00063">
    <property type="entry name" value="ALDOKETO_REDUCTASE_3"/>
    <property type="match status" value="1"/>
</dbReference>